<dbReference type="AlphaFoldDB" id="A0A9P4LPV0"/>
<feature type="region of interest" description="Disordered" evidence="1">
    <location>
        <begin position="1"/>
        <end position="66"/>
    </location>
</feature>
<sequence length="205" mass="22452">MPLAWAVKIRRRRSDSDEQPAHAADARKKVHGRQPASKRRNISNSSGLADKRAVVAAQSDSGSGSRQEICGVSVIDRVQVVSATAVPESGYIPDHTLELPREGVACEGGLNHSSVPKRYHTEHQRNHGPMPYHIDALSGCERGRVDNPQLDMVCLSFDTVADYACLCDFIVLFSFAFLTRNPLLNAGKVHLCASMLQQPKSHELS</sequence>
<proteinExistence type="predicted"/>
<comment type="caution">
    <text evidence="2">The sequence shown here is derived from an EMBL/GenBank/DDBJ whole genome shotgun (WGS) entry which is preliminary data.</text>
</comment>
<gene>
    <name evidence="2" type="ORF">EK21DRAFT_84513</name>
</gene>
<dbReference type="EMBL" id="ML978157">
    <property type="protein sequence ID" value="KAF2035446.1"/>
    <property type="molecule type" value="Genomic_DNA"/>
</dbReference>
<organism evidence="2 3">
    <name type="scientific">Setomelanomma holmii</name>
    <dbReference type="NCBI Taxonomy" id="210430"/>
    <lineage>
        <taxon>Eukaryota</taxon>
        <taxon>Fungi</taxon>
        <taxon>Dikarya</taxon>
        <taxon>Ascomycota</taxon>
        <taxon>Pezizomycotina</taxon>
        <taxon>Dothideomycetes</taxon>
        <taxon>Pleosporomycetidae</taxon>
        <taxon>Pleosporales</taxon>
        <taxon>Pleosporineae</taxon>
        <taxon>Phaeosphaeriaceae</taxon>
        <taxon>Setomelanomma</taxon>
    </lineage>
</organism>
<accession>A0A9P4LPV0</accession>
<evidence type="ECO:0000313" key="3">
    <source>
        <dbReference type="Proteomes" id="UP000799777"/>
    </source>
</evidence>
<protein>
    <submittedName>
        <fullName evidence="2">Uncharacterized protein</fullName>
    </submittedName>
</protein>
<dbReference type="Proteomes" id="UP000799777">
    <property type="component" value="Unassembled WGS sequence"/>
</dbReference>
<reference evidence="2" key="1">
    <citation type="journal article" date="2020" name="Stud. Mycol.">
        <title>101 Dothideomycetes genomes: a test case for predicting lifestyles and emergence of pathogens.</title>
        <authorList>
            <person name="Haridas S."/>
            <person name="Albert R."/>
            <person name="Binder M."/>
            <person name="Bloem J."/>
            <person name="Labutti K."/>
            <person name="Salamov A."/>
            <person name="Andreopoulos B."/>
            <person name="Baker S."/>
            <person name="Barry K."/>
            <person name="Bills G."/>
            <person name="Bluhm B."/>
            <person name="Cannon C."/>
            <person name="Castanera R."/>
            <person name="Culley D."/>
            <person name="Daum C."/>
            <person name="Ezra D."/>
            <person name="Gonzalez J."/>
            <person name="Henrissat B."/>
            <person name="Kuo A."/>
            <person name="Liang C."/>
            <person name="Lipzen A."/>
            <person name="Lutzoni F."/>
            <person name="Magnuson J."/>
            <person name="Mondo S."/>
            <person name="Nolan M."/>
            <person name="Ohm R."/>
            <person name="Pangilinan J."/>
            <person name="Park H.-J."/>
            <person name="Ramirez L."/>
            <person name="Alfaro M."/>
            <person name="Sun H."/>
            <person name="Tritt A."/>
            <person name="Yoshinaga Y."/>
            <person name="Zwiers L.-H."/>
            <person name="Turgeon B."/>
            <person name="Goodwin S."/>
            <person name="Spatafora J."/>
            <person name="Crous P."/>
            <person name="Grigoriev I."/>
        </authorList>
    </citation>
    <scope>NUCLEOTIDE SEQUENCE</scope>
    <source>
        <strain evidence="2">CBS 110217</strain>
    </source>
</reference>
<evidence type="ECO:0000256" key="1">
    <source>
        <dbReference type="SAM" id="MobiDB-lite"/>
    </source>
</evidence>
<keyword evidence="3" id="KW-1185">Reference proteome</keyword>
<name>A0A9P4LPV0_9PLEO</name>
<evidence type="ECO:0000313" key="2">
    <source>
        <dbReference type="EMBL" id="KAF2035446.1"/>
    </source>
</evidence>
<feature type="compositionally biased region" description="Basic and acidic residues" evidence="1">
    <location>
        <begin position="14"/>
        <end position="27"/>
    </location>
</feature>
<feature type="compositionally biased region" description="Basic residues" evidence="1">
    <location>
        <begin position="28"/>
        <end position="41"/>
    </location>
</feature>